<dbReference type="InterPro" id="IPR007554">
    <property type="entry name" value="Glycerophosphate_synth"/>
</dbReference>
<dbReference type="GO" id="GO:0047355">
    <property type="term" value="F:CDP-glycerol glycerophosphotransferase activity"/>
    <property type="evidence" value="ECO:0007669"/>
    <property type="project" value="InterPro"/>
</dbReference>
<dbReference type="AlphaFoldDB" id="A0A381PVS0"/>
<dbReference type="GO" id="GO:0016020">
    <property type="term" value="C:membrane"/>
    <property type="evidence" value="ECO:0007669"/>
    <property type="project" value="InterPro"/>
</dbReference>
<evidence type="ECO:0008006" key="2">
    <source>
        <dbReference type="Google" id="ProtNLM"/>
    </source>
</evidence>
<sequence length="375" mass="44027">MSTNGPIKIVFDVYHLYHLPQFDPVIDLLKSDDKFEIFLSTSCRIKQEEKVLTEKILSQKGLQVISEKDEKKRASSIQGLDPDVFICGWSRYDIDHFVTNKTLVGMIYHGIGVKPSYWRDNHERLDLRFVEGPYRIDQLRSHGIETDLVLTGFIKLDPLFNGSGIDNEAIKRELGLDKNKKTILFAPTFYPSSIEQIGIRLGEYTQDYNVILKPHLWTYFLDKFGEVDLKPQRNLFYELTNKYDHITLLTPEHYNIIPFYRISDLLLTEASSTIYEMIALEKPVIVNRFFKLKLSHRLFRYRLYRKRLNREMNQDIANFCFETKRPKDLPGMIETALNNNHTRLDAVKEYQQKMLYKLDGKAAERARDAILSRLS</sequence>
<accession>A0A381PVS0</accession>
<proteinExistence type="predicted"/>
<dbReference type="Gene3D" id="3.40.50.12580">
    <property type="match status" value="1"/>
</dbReference>
<protein>
    <recommendedName>
        <fullName evidence="2">CDP-glycerol glycerophosphotransferase</fullName>
    </recommendedName>
</protein>
<organism evidence="1">
    <name type="scientific">marine metagenome</name>
    <dbReference type="NCBI Taxonomy" id="408172"/>
    <lineage>
        <taxon>unclassified sequences</taxon>
        <taxon>metagenomes</taxon>
        <taxon>ecological metagenomes</taxon>
    </lineage>
</organism>
<dbReference type="EMBL" id="UINC01001100">
    <property type="protein sequence ID" value="SUZ70744.1"/>
    <property type="molecule type" value="Genomic_DNA"/>
</dbReference>
<name>A0A381PVS0_9ZZZZ</name>
<dbReference type="Pfam" id="PF04464">
    <property type="entry name" value="Glyphos_transf"/>
    <property type="match status" value="1"/>
</dbReference>
<gene>
    <name evidence="1" type="ORF">METZ01_LOCUS23598</name>
</gene>
<dbReference type="InterPro" id="IPR043148">
    <property type="entry name" value="TagF_C"/>
</dbReference>
<evidence type="ECO:0000313" key="1">
    <source>
        <dbReference type="EMBL" id="SUZ70744.1"/>
    </source>
</evidence>
<dbReference type="SUPFAM" id="SSF53756">
    <property type="entry name" value="UDP-Glycosyltransferase/glycogen phosphorylase"/>
    <property type="match status" value="1"/>
</dbReference>
<reference evidence="1" key="1">
    <citation type="submission" date="2018-05" db="EMBL/GenBank/DDBJ databases">
        <authorList>
            <person name="Lanie J.A."/>
            <person name="Ng W.-L."/>
            <person name="Kazmierczak K.M."/>
            <person name="Andrzejewski T.M."/>
            <person name="Davidsen T.M."/>
            <person name="Wayne K.J."/>
            <person name="Tettelin H."/>
            <person name="Glass J.I."/>
            <person name="Rusch D."/>
            <person name="Podicherti R."/>
            <person name="Tsui H.-C.T."/>
            <person name="Winkler M.E."/>
        </authorList>
    </citation>
    <scope>NUCLEOTIDE SEQUENCE</scope>
</reference>